<dbReference type="SUPFAM" id="SSF47473">
    <property type="entry name" value="EF-hand"/>
    <property type="match status" value="1"/>
</dbReference>
<evidence type="ECO:0000256" key="14">
    <source>
        <dbReference type="ARBA" id="ARBA00023065"/>
    </source>
</evidence>
<evidence type="ECO:0000313" key="24">
    <source>
        <dbReference type="EnsemblMetazoa" id="MDOA012435-PA"/>
    </source>
</evidence>
<evidence type="ECO:0000256" key="18">
    <source>
        <dbReference type="PROSITE-ProRule" id="PRU01094"/>
    </source>
</evidence>
<evidence type="ECO:0000256" key="2">
    <source>
        <dbReference type="ARBA" id="ARBA00009584"/>
    </source>
</evidence>
<organism evidence="24">
    <name type="scientific">Musca domestica</name>
    <name type="common">House fly</name>
    <dbReference type="NCBI Taxonomy" id="7370"/>
    <lineage>
        <taxon>Eukaryota</taxon>
        <taxon>Metazoa</taxon>
        <taxon>Ecdysozoa</taxon>
        <taxon>Arthropoda</taxon>
        <taxon>Hexapoda</taxon>
        <taxon>Insecta</taxon>
        <taxon>Pterygota</taxon>
        <taxon>Neoptera</taxon>
        <taxon>Endopterygota</taxon>
        <taxon>Diptera</taxon>
        <taxon>Brachycera</taxon>
        <taxon>Muscomorpha</taxon>
        <taxon>Muscoidea</taxon>
        <taxon>Muscidae</taxon>
        <taxon>Musca</taxon>
    </lineage>
</organism>
<gene>
    <name evidence="24" type="primary">101896669</name>
</gene>
<accession>A0A1I8N7Q8</accession>
<keyword evidence="9" id="KW-0999">Mitochondrion inner membrane</keyword>
<evidence type="ECO:0000256" key="11">
    <source>
        <dbReference type="ARBA" id="ARBA00022946"/>
    </source>
</evidence>
<dbReference type="GO" id="GO:0030003">
    <property type="term" value="P:intracellular monoatomic cation homeostasis"/>
    <property type="evidence" value="ECO:0007669"/>
    <property type="project" value="TreeGrafter"/>
</dbReference>
<proteinExistence type="inferred from homology"/>
<dbReference type="VEuPathDB" id="VectorBase:MDOA012435"/>
<evidence type="ECO:0000259" key="22">
    <source>
        <dbReference type="PROSITE" id="PS50222"/>
    </source>
</evidence>
<protein>
    <recommendedName>
        <fullName evidence="3">Mitochondrial proton/calcium exchanger protein</fullName>
    </recommendedName>
    <alternativeName>
        <fullName evidence="17">Leucine zipper-EF-hand-containing transmembrane protein 1</fullName>
    </alternativeName>
</protein>
<keyword evidence="15 18" id="KW-0496">Mitochondrion</keyword>
<evidence type="ECO:0000256" key="7">
    <source>
        <dbReference type="ARBA" id="ARBA00022692"/>
    </source>
</evidence>
<feature type="coiled-coil region" evidence="19">
    <location>
        <begin position="561"/>
        <end position="721"/>
    </location>
</feature>
<dbReference type="STRING" id="7370.A0A1I8N7Q8"/>
<feature type="transmembrane region" description="Helical" evidence="21">
    <location>
        <begin position="225"/>
        <end position="248"/>
    </location>
</feature>
<dbReference type="InterPro" id="IPR011992">
    <property type="entry name" value="EF-hand-dom_pair"/>
</dbReference>
<name>A0A1I8N7Q8_MUSDO</name>
<evidence type="ECO:0000256" key="16">
    <source>
        <dbReference type="ARBA" id="ARBA00023136"/>
    </source>
</evidence>
<evidence type="ECO:0000256" key="19">
    <source>
        <dbReference type="SAM" id="Coils"/>
    </source>
</evidence>
<keyword evidence="4" id="KW-0813">Transport</keyword>
<feature type="domain" description="EF-hand" evidence="22">
    <location>
        <begin position="718"/>
        <end position="753"/>
    </location>
</feature>
<keyword evidence="13 19" id="KW-0175">Coiled coil</keyword>
<dbReference type="PANTHER" id="PTHR14009:SF1">
    <property type="entry name" value="MITOCHONDRIAL PROTON_CALCIUM EXCHANGER PROTEIN"/>
    <property type="match status" value="1"/>
</dbReference>
<evidence type="ECO:0000259" key="23">
    <source>
        <dbReference type="PROSITE" id="PS51758"/>
    </source>
</evidence>
<dbReference type="PROSITE" id="PS51758">
    <property type="entry name" value="LETM1_RBD"/>
    <property type="match status" value="1"/>
</dbReference>
<feature type="domain" description="Letm1 RBD" evidence="23">
    <location>
        <begin position="271"/>
        <end position="461"/>
    </location>
</feature>
<dbReference type="InterPro" id="IPR033122">
    <property type="entry name" value="LETM1-like_RBD"/>
</dbReference>
<evidence type="ECO:0000256" key="9">
    <source>
        <dbReference type="ARBA" id="ARBA00022792"/>
    </source>
</evidence>
<dbReference type="PANTHER" id="PTHR14009">
    <property type="entry name" value="LEUCINE ZIPPER-EF-HAND CONTAINING TRANSMEMBRANE PROTEIN"/>
    <property type="match status" value="1"/>
</dbReference>
<dbReference type="InterPro" id="IPR059005">
    <property type="entry name" value="LETM1_C"/>
</dbReference>
<evidence type="ECO:0000256" key="20">
    <source>
        <dbReference type="SAM" id="MobiDB-lite"/>
    </source>
</evidence>
<evidence type="ECO:0000256" key="6">
    <source>
        <dbReference type="ARBA" id="ARBA00022568"/>
    </source>
</evidence>
<keyword evidence="7 21" id="KW-0812">Transmembrane</keyword>
<dbReference type="EnsemblMetazoa" id="MDOA012435-RA">
    <property type="protein sequence ID" value="MDOA012435-PA"/>
    <property type="gene ID" value="MDOA012435"/>
</dbReference>
<feature type="coiled-coil region" evidence="19">
    <location>
        <begin position="480"/>
        <end position="515"/>
    </location>
</feature>
<evidence type="ECO:0000256" key="8">
    <source>
        <dbReference type="ARBA" id="ARBA00022723"/>
    </source>
</evidence>
<evidence type="ECO:0000256" key="12">
    <source>
        <dbReference type="ARBA" id="ARBA00022989"/>
    </source>
</evidence>
<evidence type="ECO:0000256" key="10">
    <source>
        <dbReference type="ARBA" id="ARBA00022837"/>
    </source>
</evidence>
<evidence type="ECO:0000256" key="15">
    <source>
        <dbReference type="ARBA" id="ARBA00023128"/>
    </source>
</evidence>
<evidence type="ECO:0000256" key="5">
    <source>
        <dbReference type="ARBA" id="ARBA00022449"/>
    </source>
</evidence>
<dbReference type="InterPro" id="IPR044202">
    <property type="entry name" value="LETM1/MDM38-like"/>
</dbReference>
<dbReference type="GO" id="GO:0043022">
    <property type="term" value="F:ribosome binding"/>
    <property type="evidence" value="ECO:0007669"/>
    <property type="project" value="InterPro"/>
</dbReference>
<keyword evidence="16 21" id="KW-0472">Membrane</keyword>
<keyword evidence="11" id="KW-0809">Transit peptide</keyword>
<evidence type="ECO:0000256" key="4">
    <source>
        <dbReference type="ARBA" id="ARBA00022448"/>
    </source>
</evidence>
<dbReference type="Gene3D" id="1.10.238.10">
    <property type="entry name" value="EF-hand"/>
    <property type="match status" value="1"/>
</dbReference>
<feature type="compositionally biased region" description="Low complexity" evidence="20">
    <location>
        <begin position="870"/>
        <end position="893"/>
    </location>
</feature>
<dbReference type="PROSITE" id="PS00018">
    <property type="entry name" value="EF_HAND_1"/>
    <property type="match status" value="1"/>
</dbReference>
<evidence type="ECO:0000256" key="3">
    <source>
        <dbReference type="ARBA" id="ARBA00020557"/>
    </source>
</evidence>
<dbReference type="Pfam" id="PF26561">
    <property type="entry name" value="LETM1_C"/>
    <property type="match status" value="1"/>
</dbReference>
<feature type="region of interest" description="Disordered" evidence="20">
    <location>
        <begin position="868"/>
        <end position="899"/>
    </location>
</feature>
<reference evidence="24" key="1">
    <citation type="submission" date="2020-05" db="UniProtKB">
        <authorList>
            <consortium name="EnsemblMetazoa"/>
        </authorList>
    </citation>
    <scope>IDENTIFICATION</scope>
    <source>
        <strain evidence="24">Aabys</strain>
    </source>
</reference>
<keyword evidence="10" id="KW-0106">Calcium</keyword>
<keyword evidence="6" id="KW-0109">Calcium transport</keyword>
<comment type="subcellular location">
    <subcellularLocation>
        <location evidence="1">Mitochondrion inner membrane</location>
        <topology evidence="1">Single-pass membrane protein</topology>
    </subcellularLocation>
</comment>
<dbReference type="GO" id="GO:0005509">
    <property type="term" value="F:calcium ion binding"/>
    <property type="evidence" value="ECO:0007669"/>
    <property type="project" value="InterPro"/>
</dbReference>
<keyword evidence="14" id="KW-0406">Ion transport</keyword>
<comment type="similarity">
    <text evidence="2">Belongs to the LETM1 family.</text>
</comment>
<dbReference type="AlphaFoldDB" id="A0A1I8N7Q8"/>
<keyword evidence="12 21" id="KW-1133">Transmembrane helix</keyword>
<dbReference type="InterPro" id="IPR018247">
    <property type="entry name" value="EF_Hand_1_Ca_BS"/>
</dbReference>
<dbReference type="InterPro" id="IPR002048">
    <property type="entry name" value="EF_hand_dom"/>
</dbReference>
<keyword evidence="8" id="KW-0479">Metal-binding</keyword>
<evidence type="ECO:0000256" key="17">
    <source>
        <dbReference type="ARBA" id="ARBA00031360"/>
    </source>
</evidence>
<evidence type="ECO:0000256" key="21">
    <source>
        <dbReference type="SAM" id="Phobius"/>
    </source>
</evidence>
<sequence>MNAFVRSYKKCGLNKHVALPSKKYTTSHNRSHFALKYRIEPYSAGGGATTTLQHAAASRSALLPGHYYLPLAAGSYYDTVALVHNRSLHLSHRLYEQPSSKVEVTVQTMKNKQKEKVEEILKEVANGNAAAAAAPTAAAATSAATAASSAVETTNNKLAEVPAKQLAVKKSLKTRIWEEIVHYYHGFRLLFIDINICRKLLWRVLNGKTLTRRENKLLVRTTSDLFRLIPFSVFIIVPFMELLLPVFIKFFPGMLPSTFQTTKEREDKLKQNLQVRLEMAKFLQKTLDEMAVQHKEHKSEEAKQFDNFFQKIKNPTEYVSNEEIIKYAKRFEDEITLDSLTREQLAALCKVLELNTVGTTNFLRFQLRMKLRSLAADDRVIAREGVNSLDLWELQQACKARGMRAYGLTQEKMRTQLQEWIDLSLNEKVPPTLLLLSRTMLISDDTITTDKLKETIRVLPDSLAAQTKAAIGEREGKIDNKTKIQIIKEEERKIKEEMEEEKEEEKAKAADKVLVDAAAAADKAATIDVTTEASMVDTARDVTDTTTAAPAAVKPKPVVLIAAEQKTKEDVAAKAQEAEENTLTSKDVELLSEALKSLSSDKKMVVEKETIKDLKEELEEYKEDVEELREVRQVVKEPVRESRAAKMLFKKVNSMIGQLDKVLDDLEKKQKEQTLPKDVSAEELKRAEMQAKSLEEDIVQIEDLVQTIKKLKQTSDESRLKQIENVLSKLDADKDGAISVDEVLKVIEAIGRENVKLDEKQLEELISLLDKEQVIETQDKIEKALAKSIKEADNVKKLAEEIADAAAASAKNNPLTEDLRDCAKVVKENALDLDALDGKNVLKASESSTKPADAALLDAAEKQKEKILPKADISSAIPPSIPTTTTTKTTPTNTKDKMI</sequence>
<dbReference type="GO" id="GO:0005743">
    <property type="term" value="C:mitochondrial inner membrane"/>
    <property type="evidence" value="ECO:0007669"/>
    <property type="project" value="UniProtKB-SubCell"/>
</dbReference>
<dbReference type="VEuPathDB" id="VectorBase:MDOMA2_003394"/>
<keyword evidence="5" id="KW-0050">Antiport</keyword>
<dbReference type="GO" id="GO:0015297">
    <property type="term" value="F:antiporter activity"/>
    <property type="evidence" value="ECO:0007669"/>
    <property type="project" value="UniProtKB-KW"/>
</dbReference>
<evidence type="ECO:0000256" key="1">
    <source>
        <dbReference type="ARBA" id="ARBA00004434"/>
    </source>
</evidence>
<dbReference type="PROSITE" id="PS50222">
    <property type="entry name" value="EF_HAND_2"/>
    <property type="match status" value="1"/>
</dbReference>
<dbReference type="Pfam" id="PF07766">
    <property type="entry name" value="LETM1_RBD"/>
    <property type="match status" value="1"/>
</dbReference>
<evidence type="ECO:0000256" key="13">
    <source>
        <dbReference type="ARBA" id="ARBA00023054"/>
    </source>
</evidence>